<dbReference type="EMBL" id="BRLB01000008">
    <property type="protein sequence ID" value="GKX30199.1"/>
    <property type="molecule type" value="Genomic_DNA"/>
</dbReference>
<dbReference type="InterPro" id="IPR013320">
    <property type="entry name" value="ConA-like_dom_sf"/>
</dbReference>
<dbReference type="SUPFAM" id="SSF49899">
    <property type="entry name" value="Concanavalin A-like lectins/glucanases"/>
    <property type="match status" value="1"/>
</dbReference>
<dbReference type="InterPro" id="IPR008979">
    <property type="entry name" value="Galactose-bd-like_sf"/>
</dbReference>
<evidence type="ECO:0000313" key="6">
    <source>
        <dbReference type="Proteomes" id="UP001144256"/>
    </source>
</evidence>
<dbReference type="GO" id="GO:0004553">
    <property type="term" value="F:hydrolase activity, hydrolyzing O-glycosyl compounds"/>
    <property type="evidence" value="ECO:0007669"/>
    <property type="project" value="InterPro"/>
</dbReference>
<feature type="signal peptide" evidence="2">
    <location>
        <begin position="1"/>
        <end position="22"/>
    </location>
</feature>
<feature type="domain" description="GH16" evidence="4">
    <location>
        <begin position="30"/>
        <end position="290"/>
    </location>
</feature>
<dbReference type="Pfam" id="PF00722">
    <property type="entry name" value="Glyco_hydro_16"/>
    <property type="match status" value="1"/>
</dbReference>
<keyword evidence="6" id="KW-1185">Reference proteome</keyword>
<feature type="domain" description="F5/8 type C" evidence="3">
    <location>
        <begin position="284"/>
        <end position="433"/>
    </location>
</feature>
<dbReference type="GO" id="GO:0009251">
    <property type="term" value="P:glucan catabolic process"/>
    <property type="evidence" value="ECO:0007669"/>
    <property type="project" value="TreeGrafter"/>
</dbReference>
<dbReference type="SUPFAM" id="SSF49785">
    <property type="entry name" value="Galactose-binding domain-like"/>
    <property type="match status" value="1"/>
</dbReference>
<evidence type="ECO:0000256" key="2">
    <source>
        <dbReference type="SAM" id="SignalP"/>
    </source>
</evidence>
<dbReference type="InterPro" id="IPR000757">
    <property type="entry name" value="Beta-glucanase-like"/>
</dbReference>
<evidence type="ECO:0000259" key="4">
    <source>
        <dbReference type="PROSITE" id="PS51762"/>
    </source>
</evidence>
<dbReference type="PROSITE" id="PS51762">
    <property type="entry name" value="GH16_2"/>
    <property type="match status" value="1"/>
</dbReference>
<keyword evidence="1" id="KW-0378">Hydrolase</keyword>
<dbReference type="Gene3D" id="2.60.120.260">
    <property type="entry name" value="Galactose-binding domain-like"/>
    <property type="match status" value="1"/>
</dbReference>
<reference evidence="5" key="1">
    <citation type="submission" date="2022-06" db="EMBL/GenBank/DDBJ databases">
        <title>Vallitalea longa sp. nov., an anaerobic bacterium isolated from marine sediment.</title>
        <authorList>
            <person name="Hirano S."/>
            <person name="Terahara T."/>
            <person name="Mori K."/>
            <person name="Hamada M."/>
            <person name="Matsumoto R."/>
            <person name="Kobayashi T."/>
        </authorList>
    </citation>
    <scope>NUCLEOTIDE SEQUENCE</scope>
    <source>
        <strain evidence="5">SH18-1</strain>
    </source>
</reference>
<evidence type="ECO:0000256" key="1">
    <source>
        <dbReference type="ARBA" id="ARBA00023295"/>
    </source>
</evidence>
<comment type="caution">
    <text evidence="5">The sequence shown here is derived from an EMBL/GenBank/DDBJ whole genome shotgun (WGS) entry which is preliminary data.</text>
</comment>
<keyword evidence="1" id="KW-0326">Glycosidase</keyword>
<dbReference type="InterPro" id="IPR050546">
    <property type="entry name" value="Glycosyl_Hydrlase_16"/>
</dbReference>
<keyword evidence="2" id="KW-0732">Signal</keyword>
<gene>
    <name evidence="5" type="ORF">SH1V18_26790</name>
</gene>
<accession>A0A9W6DGV9</accession>
<dbReference type="InterPro" id="IPR000421">
    <property type="entry name" value="FA58C"/>
</dbReference>
<sequence length="433" mass="50260">MKRSYLITFLMMILLVSNISYANTQKIKDDNSTRGDYPANPIIKDGWILDYNDEFNEQNLDTDHWLPYYLPHWTTKELSATDYTFRENALVLRIDEDYPAWNPTYDGDVKCSSIQSFEKDNIHQFNKSMPLDHHESIFDGYTTKYGYFEIRAKLPGGSGGHVAWWMIGCEDESYQKAEVDIVENPFSYTTNSFINIHPHDDATIKSETFRSSIGYDLANTWHVYGFEWDPSGMKFYIDNKLVGNTNQSVGYRMMTFLGIYRDCGWDGVNDGVYPKEFLIDYFRVYKREGGYTNNSLAVSATATATSEFDKFPVDRLTDTNPVTEFMSGRYPDYPHYVTFRWESPQTFNQVSLESWYCQGQAPTNWDIQVSEDGSTNWSTVASSGDIVWEKNDDTVESRELTFDEQENNKGLRIKVNDANLQWQSYVIRNIVID</sequence>
<dbReference type="Proteomes" id="UP001144256">
    <property type="component" value="Unassembled WGS sequence"/>
</dbReference>
<dbReference type="AlphaFoldDB" id="A0A9W6DGV9"/>
<dbReference type="RefSeq" id="WP_281816181.1">
    <property type="nucleotide sequence ID" value="NZ_BRLB01000008.1"/>
</dbReference>
<dbReference type="PANTHER" id="PTHR10963">
    <property type="entry name" value="GLYCOSYL HYDROLASE-RELATED"/>
    <property type="match status" value="1"/>
</dbReference>
<dbReference type="Gene3D" id="2.60.120.200">
    <property type="match status" value="1"/>
</dbReference>
<proteinExistence type="predicted"/>
<evidence type="ECO:0000313" key="5">
    <source>
        <dbReference type="EMBL" id="GKX30199.1"/>
    </source>
</evidence>
<protein>
    <submittedName>
        <fullName evidence="5">Uncharacterized protein</fullName>
    </submittedName>
</protein>
<name>A0A9W6DGV9_9FIRM</name>
<dbReference type="PROSITE" id="PS50022">
    <property type="entry name" value="FA58C_3"/>
    <property type="match status" value="1"/>
</dbReference>
<organism evidence="5 6">
    <name type="scientific">Vallitalea longa</name>
    <dbReference type="NCBI Taxonomy" id="2936439"/>
    <lineage>
        <taxon>Bacteria</taxon>
        <taxon>Bacillati</taxon>
        <taxon>Bacillota</taxon>
        <taxon>Clostridia</taxon>
        <taxon>Lachnospirales</taxon>
        <taxon>Vallitaleaceae</taxon>
        <taxon>Vallitalea</taxon>
    </lineage>
</organism>
<feature type="chain" id="PRO_5040926579" evidence="2">
    <location>
        <begin position="23"/>
        <end position="433"/>
    </location>
</feature>
<dbReference type="PANTHER" id="PTHR10963:SF24">
    <property type="entry name" value="GLYCOSIDASE C21B10.07-RELATED"/>
    <property type="match status" value="1"/>
</dbReference>
<evidence type="ECO:0000259" key="3">
    <source>
        <dbReference type="PROSITE" id="PS50022"/>
    </source>
</evidence>
<dbReference type="CDD" id="cd00413">
    <property type="entry name" value="Glyco_hydrolase_16"/>
    <property type="match status" value="1"/>
</dbReference>